<keyword evidence="2" id="KW-1133">Transmembrane helix</keyword>
<keyword evidence="4" id="KW-1185">Reference proteome</keyword>
<organism evidence="3 4">
    <name type="scientific">Naegleria lovaniensis</name>
    <name type="common">Amoeba</name>
    <dbReference type="NCBI Taxonomy" id="51637"/>
    <lineage>
        <taxon>Eukaryota</taxon>
        <taxon>Discoba</taxon>
        <taxon>Heterolobosea</taxon>
        <taxon>Tetramitia</taxon>
        <taxon>Eutetramitia</taxon>
        <taxon>Vahlkampfiidae</taxon>
        <taxon>Naegleria</taxon>
    </lineage>
</organism>
<comment type="caution">
    <text evidence="3">The sequence shown here is derived from an EMBL/GenBank/DDBJ whole genome shotgun (WGS) entry which is preliminary data.</text>
</comment>
<feature type="compositionally biased region" description="Polar residues" evidence="1">
    <location>
        <begin position="40"/>
        <end position="53"/>
    </location>
</feature>
<dbReference type="RefSeq" id="XP_044548518.1">
    <property type="nucleotide sequence ID" value="XM_044694486.1"/>
</dbReference>
<feature type="region of interest" description="Disordered" evidence="1">
    <location>
        <begin position="25"/>
        <end position="97"/>
    </location>
</feature>
<reference evidence="3 4" key="1">
    <citation type="journal article" date="2018" name="BMC Genomics">
        <title>The genome of Naegleria lovaniensis, the basis for a comparative approach to unravel pathogenicity factors of the human pathogenic amoeba N. fowleri.</title>
        <authorList>
            <person name="Liechti N."/>
            <person name="Schurch N."/>
            <person name="Bruggmann R."/>
            <person name="Wittwer M."/>
        </authorList>
    </citation>
    <scope>NUCLEOTIDE SEQUENCE [LARGE SCALE GENOMIC DNA]</scope>
    <source>
        <strain evidence="3 4">ATCC 30569</strain>
    </source>
</reference>
<feature type="region of interest" description="Disordered" evidence="1">
    <location>
        <begin position="1"/>
        <end position="20"/>
    </location>
</feature>
<name>A0AA88GPI4_NAELO</name>
<sequence length="389" mass="44045">MPISPPSFSTVSSSNNNLPIQVMDQDSNEKESNNNNNNNIHTFNSVPTLSLPLSPNIPQPPEFSNLQISQSYSEPHHLSTSSSPSVQQMQPQTVPSYEQQSYELYNSNIGLYHPQAVGTQMDESPPGLMREEFIVQHPSQYSSVSPMDASTTSFDTMNSSQYSQQVFIQQRPYEIQSIVIPTQFARSPYEQQQQLPTNVVVIEHEEQENPSQVMMEHHYKNDNGNTGEFQQLSQEPITSSQQLLNWVKNNRVFALFLVCDIALLIFGTGLAIVNSFVHVILCIIVSVLPFALVFSQKSPSRRHTTKWRVVASFLLGALFADNIAATIYVWYQLLREDHQHAWEIVLILAFTFLQYIVAVLGCVVIYRTIMNDRRNSNSVNHNNGSENYA</sequence>
<keyword evidence="2" id="KW-0812">Transmembrane</keyword>
<feature type="transmembrane region" description="Helical" evidence="2">
    <location>
        <begin position="252"/>
        <end position="270"/>
    </location>
</feature>
<feature type="compositionally biased region" description="Low complexity" evidence="1">
    <location>
        <begin position="1"/>
        <end position="17"/>
    </location>
</feature>
<feature type="compositionally biased region" description="Low complexity" evidence="1">
    <location>
        <begin position="78"/>
        <end position="96"/>
    </location>
</feature>
<feature type="transmembrane region" description="Helical" evidence="2">
    <location>
        <begin position="343"/>
        <end position="366"/>
    </location>
</feature>
<dbReference type="EMBL" id="PYSW02000022">
    <property type="protein sequence ID" value="KAG2382839.1"/>
    <property type="molecule type" value="Genomic_DNA"/>
</dbReference>
<evidence type="ECO:0000256" key="1">
    <source>
        <dbReference type="SAM" id="MobiDB-lite"/>
    </source>
</evidence>
<proteinExistence type="predicted"/>
<evidence type="ECO:0000256" key="2">
    <source>
        <dbReference type="SAM" id="Phobius"/>
    </source>
</evidence>
<accession>A0AA88GPI4</accession>
<keyword evidence="2" id="KW-0472">Membrane</keyword>
<feature type="transmembrane region" description="Helical" evidence="2">
    <location>
        <begin position="307"/>
        <end position="331"/>
    </location>
</feature>
<evidence type="ECO:0000313" key="4">
    <source>
        <dbReference type="Proteomes" id="UP000816034"/>
    </source>
</evidence>
<evidence type="ECO:0000313" key="3">
    <source>
        <dbReference type="EMBL" id="KAG2382839.1"/>
    </source>
</evidence>
<protein>
    <submittedName>
        <fullName evidence="3">Uncharacterized protein</fullName>
    </submittedName>
</protein>
<dbReference type="Proteomes" id="UP000816034">
    <property type="component" value="Unassembled WGS sequence"/>
</dbReference>
<dbReference type="AlphaFoldDB" id="A0AA88GPI4"/>
<gene>
    <name evidence="3" type="ORF">C9374_004806</name>
</gene>
<feature type="transmembrane region" description="Helical" evidence="2">
    <location>
        <begin position="276"/>
        <end position="295"/>
    </location>
</feature>
<dbReference type="GeneID" id="68097261"/>